<organism evidence="3 4">
    <name type="scientific">Modicella reniformis</name>
    <dbReference type="NCBI Taxonomy" id="1440133"/>
    <lineage>
        <taxon>Eukaryota</taxon>
        <taxon>Fungi</taxon>
        <taxon>Fungi incertae sedis</taxon>
        <taxon>Mucoromycota</taxon>
        <taxon>Mortierellomycotina</taxon>
        <taxon>Mortierellomycetes</taxon>
        <taxon>Mortierellales</taxon>
        <taxon>Mortierellaceae</taxon>
        <taxon>Modicella</taxon>
    </lineage>
</organism>
<feature type="compositionally biased region" description="Low complexity" evidence="2">
    <location>
        <begin position="323"/>
        <end position="342"/>
    </location>
</feature>
<feature type="compositionally biased region" description="Polar residues" evidence="2">
    <location>
        <begin position="1091"/>
        <end position="1100"/>
    </location>
</feature>
<feature type="compositionally biased region" description="Low complexity" evidence="2">
    <location>
        <begin position="373"/>
        <end position="386"/>
    </location>
</feature>
<feature type="compositionally biased region" description="Low complexity" evidence="2">
    <location>
        <begin position="796"/>
        <end position="813"/>
    </location>
</feature>
<evidence type="ECO:0000313" key="4">
    <source>
        <dbReference type="Proteomes" id="UP000749646"/>
    </source>
</evidence>
<feature type="region of interest" description="Disordered" evidence="2">
    <location>
        <begin position="373"/>
        <end position="405"/>
    </location>
</feature>
<reference evidence="3" key="1">
    <citation type="journal article" date="2020" name="Fungal Divers.">
        <title>Resolving the Mortierellaceae phylogeny through synthesis of multi-gene phylogenetics and phylogenomics.</title>
        <authorList>
            <person name="Vandepol N."/>
            <person name="Liber J."/>
            <person name="Desiro A."/>
            <person name="Na H."/>
            <person name="Kennedy M."/>
            <person name="Barry K."/>
            <person name="Grigoriev I.V."/>
            <person name="Miller A.N."/>
            <person name="O'Donnell K."/>
            <person name="Stajich J.E."/>
            <person name="Bonito G."/>
        </authorList>
    </citation>
    <scope>NUCLEOTIDE SEQUENCE</scope>
    <source>
        <strain evidence="3">MES-2147</strain>
    </source>
</reference>
<feature type="compositionally biased region" description="Low complexity" evidence="2">
    <location>
        <begin position="436"/>
        <end position="458"/>
    </location>
</feature>
<protein>
    <submittedName>
        <fullName evidence="3">Uncharacterized protein</fullName>
    </submittedName>
</protein>
<sequence>MDQNQQRGRRRGGGRGRGGSNSYANGSNNNNTRSNRARGAQNGSTRGRGRGGQERGRGTLERGRGGQGRGRGQVQDSERGKRRSQKRKRPKKEENNMRDTSSINSDSNQCSDDDDGFVNNYSDDDNGSNYGGTDHSLATSPSVHDCTRTAWRNLGPDTFSSEVPVLLPSERDAVNTLPPERLLQIAEFLEDRKMDLKNKIAEMERSLDILKECDDDLWKQQAPFLLSLLRYSIQILRNLQEIRSVECQYDYYMDSACIAFKWDSQYQKLRRKLDVMKRKTTQSEEEATSQSATHVDITLADLLGQDFLDLLDTAPGTQSNTRPNAQPNAPSKPPAAAQSAQSHTTINGVVRAENTLASTSTARVPLVPTYVTSTTSHHSTASPSSSNLTGDTAKRKAEVSSSQQVYVESRVQGISTASAFPDQTQQRSKTLVVEGSTAAPPASLSAAAPTPATVSTSSQGPFTNSGVIDLTTNSVFGGSVPSTLGLPVTSTLAALASLLTTSGFPTLRPPNATASTSSQLPSSWMAAKPTTTSISNLAGVWNYMPSSSATSSAAYTSAVGSKQPIGLTLPGLAGGSASVLTPKPVFPVSSTTSSLTKPLAATAVTPATAANLTTALTKATGAGMGTGSRALVPTSSAGAVASSGTQLSISREHSVSSNAITTTALLPKPGISQETLMSALLETLLTTSAAPQSTSALNTALSKASDPVASTSINTLTLTTSRTSSKAVEPPQGSLNTLMTGFSATSNTPARLLIPAPIPSAAPTVSVENGRHNAATTSTDSTTFNSTRGTSSFMETSATAPQSRSSTSSTSKTPYERHEERIRVLEKELEWLQMHRDSPLTQSDLKTGTAHQQMDKLSEDMEYLHRQNEKNTKLTHKMSSLYGLLNQAFTVHTAVLTESEERSQALRRDDAATWNRDVAQIREQALKQKLEVSEIQQLLEAKLRKEAEKDAAQAQNNLKVEKLLLILETKLRQDAEKDVERFQSELHEQQFQTLKKDLECRRAEAVAMTSKAREEIHAAYKNVAIAREERAEAREQATRLELEKERLLKKIQALETTNVSNPVDISSSDRHANSMVDSPMSHPTTAPLHQHGNSVDSVETSVADRSAIGDTTEEDAGRTDTDI</sequence>
<feature type="region of interest" description="Disordered" evidence="2">
    <location>
        <begin position="772"/>
        <end position="819"/>
    </location>
</feature>
<feature type="region of interest" description="Disordered" evidence="2">
    <location>
        <begin position="1"/>
        <end position="141"/>
    </location>
</feature>
<feature type="compositionally biased region" description="Polar residues" evidence="2">
    <location>
        <begin position="417"/>
        <end position="429"/>
    </location>
</feature>
<keyword evidence="4" id="KW-1185">Reference proteome</keyword>
<feature type="compositionally biased region" description="Low complexity" evidence="2">
    <location>
        <begin position="101"/>
        <end position="110"/>
    </location>
</feature>
<evidence type="ECO:0000313" key="3">
    <source>
        <dbReference type="EMBL" id="KAG0001107.1"/>
    </source>
</evidence>
<feature type="coiled-coil region" evidence="1">
    <location>
        <begin position="1016"/>
        <end position="1057"/>
    </location>
</feature>
<feature type="compositionally biased region" description="Basic and acidic residues" evidence="2">
    <location>
        <begin position="51"/>
        <end position="64"/>
    </location>
</feature>
<feature type="compositionally biased region" description="Low complexity" evidence="2">
    <location>
        <begin position="776"/>
        <end position="787"/>
    </location>
</feature>
<accession>A0A9P6MHG7</accession>
<dbReference type="OrthoDB" id="2420755at2759"/>
<feature type="region of interest" description="Disordered" evidence="2">
    <location>
        <begin position="1060"/>
        <end position="1123"/>
    </location>
</feature>
<name>A0A9P6MHG7_9FUNG</name>
<dbReference type="Proteomes" id="UP000749646">
    <property type="component" value="Unassembled WGS sequence"/>
</dbReference>
<feature type="coiled-coil region" evidence="1">
    <location>
        <begin position="935"/>
        <end position="992"/>
    </location>
</feature>
<feature type="region of interest" description="Disordered" evidence="2">
    <location>
        <begin position="312"/>
        <end position="343"/>
    </location>
</feature>
<keyword evidence="1" id="KW-0175">Coiled coil</keyword>
<feature type="compositionally biased region" description="Low complexity" evidence="2">
    <location>
        <begin position="20"/>
        <end position="40"/>
    </location>
</feature>
<feature type="region of interest" description="Disordered" evidence="2">
    <location>
        <begin position="417"/>
        <end position="459"/>
    </location>
</feature>
<evidence type="ECO:0000256" key="1">
    <source>
        <dbReference type="SAM" id="Coils"/>
    </source>
</evidence>
<feature type="compositionally biased region" description="Acidic residues" evidence="2">
    <location>
        <begin position="111"/>
        <end position="126"/>
    </location>
</feature>
<comment type="caution">
    <text evidence="3">The sequence shown here is derived from an EMBL/GenBank/DDBJ whole genome shotgun (WGS) entry which is preliminary data.</text>
</comment>
<dbReference type="AlphaFoldDB" id="A0A9P6MHG7"/>
<dbReference type="EMBL" id="JAAAHW010000562">
    <property type="protein sequence ID" value="KAG0001107.1"/>
    <property type="molecule type" value="Genomic_DNA"/>
</dbReference>
<gene>
    <name evidence="3" type="ORF">BGZ65_003790</name>
</gene>
<feature type="coiled-coil region" evidence="1">
    <location>
        <begin position="186"/>
        <end position="213"/>
    </location>
</feature>
<proteinExistence type="predicted"/>
<evidence type="ECO:0000256" key="2">
    <source>
        <dbReference type="SAM" id="MobiDB-lite"/>
    </source>
</evidence>
<feature type="compositionally biased region" description="Basic residues" evidence="2">
    <location>
        <begin position="80"/>
        <end position="90"/>
    </location>
</feature>